<organism evidence="3 4">
    <name type="scientific">Rurimicrobium arvi</name>
    <dbReference type="NCBI Taxonomy" id="2049916"/>
    <lineage>
        <taxon>Bacteria</taxon>
        <taxon>Pseudomonadati</taxon>
        <taxon>Bacteroidota</taxon>
        <taxon>Chitinophagia</taxon>
        <taxon>Chitinophagales</taxon>
        <taxon>Chitinophagaceae</taxon>
        <taxon>Rurimicrobium</taxon>
    </lineage>
</organism>
<dbReference type="InterPro" id="IPR001623">
    <property type="entry name" value="DnaJ_domain"/>
</dbReference>
<evidence type="ECO:0000256" key="1">
    <source>
        <dbReference type="SAM" id="Phobius"/>
    </source>
</evidence>
<keyword evidence="4" id="KW-1185">Reference proteome</keyword>
<evidence type="ECO:0000313" key="4">
    <source>
        <dbReference type="Proteomes" id="UP001501410"/>
    </source>
</evidence>
<keyword evidence="1" id="KW-0812">Transmembrane</keyword>
<reference evidence="4" key="1">
    <citation type="journal article" date="2019" name="Int. J. Syst. Evol. Microbiol.">
        <title>The Global Catalogue of Microorganisms (GCM) 10K type strain sequencing project: providing services to taxonomists for standard genome sequencing and annotation.</title>
        <authorList>
            <consortium name="The Broad Institute Genomics Platform"/>
            <consortium name="The Broad Institute Genome Sequencing Center for Infectious Disease"/>
            <person name="Wu L."/>
            <person name="Ma J."/>
        </authorList>
    </citation>
    <scope>NUCLEOTIDE SEQUENCE [LARGE SCALE GENOMIC DNA]</scope>
    <source>
        <strain evidence="4">JCM 31921</strain>
    </source>
</reference>
<comment type="caution">
    <text evidence="3">The sequence shown here is derived from an EMBL/GenBank/DDBJ whole genome shotgun (WGS) entry which is preliminary data.</text>
</comment>
<accession>A0ABP8MMV9</accession>
<evidence type="ECO:0000259" key="2">
    <source>
        <dbReference type="PROSITE" id="PS50076"/>
    </source>
</evidence>
<dbReference type="Proteomes" id="UP001501410">
    <property type="component" value="Unassembled WGS sequence"/>
</dbReference>
<dbReference type="Pfam" id="PF00226">
    <property type="entry name" value="DnaJ"/>
    <property type="match status" value="1"/>
</dbReference>
<name>A0ABP8MMV9_9BACT</name>
<dbReference type="PROSITE" id="PS50076">
    <property type="entry name" value="DNAJ_2"/>
    <property type="match status" value="1"/>
</dbReference>
<dbReference type="InterPro" id="IPR036869">
    <property type="entry name" value="J_dom_sf"/>
</dbReference>
<dbReference type="InterPro" id="IPR018253">
    <property type="entry name" value="DnaJ_domain_CS"/>
</dbReference>
<sequence>MPNYINTPFMPEALNHYQILEIPFHASAADIKKAYRTQARRFHPDRNQGAEATTRFQEIQVAYEILSDPAKRKIYDRFIISSGFAAQQSRDNIYTVQQILKQAEGVRMYVAKSNGMGINYDALADFVMGILSTENIAIMKRQQNSDLNSSVVQTLLDASTGIQALRSFKEIAARVTELTGHIDATVLERLQEESDRRKKKEQQNRLVPYASLLLVVVFLIIMLLIVTRK</sequence>
<protein>
    <recommendedName>
        <fullName evidence="2">J domain-containing protein</fullName>
    </recommendedName>
</protein>
<dbReference type="PRINTS" id="PR00625">
    <property type="entry name" value="JDOMAIN"/>
</dbReference>
<dbReference type="Gene3D" id="1.10.287.110">
    <property type="entry name" value="DnaJ domain"/>
    <property type="match status" value="1"/>
</dbReference>
<gene>
    <name evidence="3" type="ORF">GCM10023092_11630</name>
</gene>
<dbReference type="SMART" id="SM00271">
    <property type="entry name" value="DnaJ"/>
    <property type="match status" value="1"/>
</dbReference>
<dbReference type="PROSITE" id="PS00636">
    <property type="entry name" value="DNAJ_1"/>
    <property type="match status" value="1"/>
</dbReference>
<dbReference type="SUPFAM" id="SSF46565">
    <property type="entry name" value="Chaperone J-domain"/>
    <property type="match status" value="1"/>
</dbReference>
<dbReference type="CDD" id="cd06257">
    <property type="entry name" value="DnaJ"/>
    <property type="match status" value="1"/>
</dbReference>
<feature type="transmembrane region" description="Helical" evidence="1">
    <location>
        <begin position="206"/>
        <end position="226"/>
    </location>
</feature>
<feature type="domain" description="J" evidence="2">
    <location>
        <begin position="15"/>
        <end position="79"/>
    </location>
</feature>
<keyword evidence="1" id="KW-0472">Membrane</keyword>
<proteinExistence type="predicted"/>
<evidence type="ECO:0000313" key="3">
    <source>
        <dbReference type="EMBL" id="GAA4452504.1"/>
    </source>
</evidence>
<dbReference type="InterPro" id="IPR051100">
    <property type="entry name" value="DnaJ_subfamily_B/C"/>
</dbReference>
<dbReference type="EMBL" id="BAABEZ010000014">
    <property type="protein sequence ID" value="GAA4452504.1"/>
    <property type="molecule type" value="Genomic_DNA"/>
</dbReference>
<dbReference type="PANTHER" id="PTHR43908">
    <property type="entry name" value="AT29763P-RELATED"/>
    <property type="match status" value="1"/>
</dbReference>
<dbReference type="PANTHER" id="PTHR43908:SF3">
    <property type="entry name" value="AT29763P-RELATED"/>
    <property type="match status" value="1"/>
</dbReference>
<keyword evidence="1" id="KW-1133">Transmembrane helix</keyword>